<comment type="caution">
    <text evidence="8">The sequence shown here is derived from an EMBL/GenBank/DDBJ whole genome shotgun (WGS) entry which is preliminary data.</text>
</comment>
<dbReference type="GO" id="GO:0004521">
    <property type="term" value="F:RNA endonuclease activity"/>
    <property type="evidence" value="ECO:0007669"/>
    <property type="project" value="UniProtKB-UniRule"/>
</dbReference>
<dbReference type="GO" id="GO:0004222">
    <property type="term" value="F:metalloendopeptidase activity"/>
    <property type="evidence" value="ECO:0007669"/>
    <property type="project" value="InterPro"/>
</dbReference>
<accession>A0A1F8E930</accession>
<evidence type="ECO:0000313" key="8">
    <source>
        <dbReference type="EMBL" id="OGM97404.1"/>
    </source>
</evidence>
<feature type="binding site" evidence="7">
    <location>
        <position position="125"/>
    </location>
    <ligand>
        <name>Zn(2+)</name>
        <dbReference type="ChEBI" id="CHEBI:29105"/>
        <note>catalytic</note>
    </ligand>
</feature>
<dbReference type="Pfam" id="PF02130">
    <property type="entry name" value="YbeY"/>
    <property type="match status" value="1"/>
</dbReference>
<sequence>MDLVFQNLTSEKKYSSKFFEKILIAGIKELKLDNKSMGVSINLVGEGRIKKLNNKYRHKNKVTDVISFPMLEKGTRSLVIGHQPWVVTDIGDIFICLSFAKKQAKRENISIERKLAQLTVHGFLHLLGYDHEGLTTKAKQMFDLESGILNKLIF</sequence>
<comment type="similarity">
    <text evidence="1 7">Belongs to the endoribonuclease YbeY family.</text>
</comment>
<evidence type="ECO:0000313" key="9">
    <source>
        <dbReference type="Proteomes" id="UP000177594"/>
    </source>
</evidence>
<dbReference type="Proteomes" id="UP000177594">
    <property type="component" value="Unassembled WGS sequence"/>
</dbReference>
<evidence type="ECO:0000256" key="1">
    <source>
        <dbReference type="ARBA" id="ARBA00010875"/>
    </source>
</evidence>
<organism evidence="8 9">
    <name type="scientific">Candidatus Yanofskybacteria bacterium RIFCSPHIGHO2_01_FULL_39_8b</name>
    <dbReference type="NCBI Taxonomy" id="1802659"/>
    <lineage>
        <taxon>Bacteria</taxon>
        <taxon>Candidatus Yanofskyibacteriota</taxon>
    </lineage>
</organism>
<proteinExistence type="inferred from homology"/>
<dbReference type="GO" id="GO:0006364">
    <property type="term" value="P:rRNA processing"/>
    <property type="evidence" value="ECO:0007669"/>
    <property type="project" value="UniProtKB-UniRule"/>
</dbReference>
<keyword evidence="5 7" id="KW-0378">Hydrolase</keyword>
<dbReference type="HAMAP" id="MF_00009">
    <property type="entry name" value="Endoribonucl_YbeY"/>
    <property type="match status" value="1"/>
</dbReference>
<evidence type="ECO:0000256" key="5">
    <source>
        <dbReference type="ARBA" id="ARBA00022801"/>
    </source>
</evidence>
<feature type="binding site" evidence="7">
    <location>
        <position position="131"/>
    </location>
    <ligand>
        <name>Zn(2+)</name>
        <dbReference type="ChEBI" id="CHEBI:29105"/>
        <note>catalytic</note>
    </ligand>
</feature>
<dbReference type="AlphaFoldDB" id="A0A1F8E930"/>
<dbReference type="PANTHER" id="PTHR46986">
    <property type="entry name" value="ENDORIBONUCLEASE YBEY, CHLOROPLASTIC"/>
    <property type="match status" value="1"/>
</dbReference>
<keyword evidence="7" id="KW-0698">rRNA processing</keyword>
<dbReference type="Gene3D" id="3.40.390.30">
    <property type="entry name" value="Metalloproteases ('zincins'), catalytic domain"/>
    <property type="match status" value="1"/>
</dbReference>
<gene>
    <name evidence="7" type="primary">ybeY</name>
    <name evidence="8" type="ORF">A2817_00625</name>
</gene>
<evidence type="ECO:0000256" key="4">
    <source>
        <dbReference type="ARBA" id="ARBA00022759"/>
    </source>
</evidence>
<evidence type="ECO:0000256" key="7">
    <source>
        <dbReference type="HAMAP-Rule" id="MF_00009"/>
    </source>
</evidence>
<dbReference type="PANTHER" id="PTHR46986:SF1">
    <property type="entry name" value="ENDORIBONUCLEASE YBEY, CHLOROPLASTIC"/>
    <property type="match status" value="1"/>
</dbReference>
<keyword evidence="4 7" id="KW-0255">Endonuclease</keyword>
<evidence type="ECO:0000256" key="3">
    <source>
        <dbReference type="ARBA" id="ARBA00022723"/>
    </source>
</evidence>
<dbReference type="InterPro" id="IPR002036">
    <property type="entry name" value="YbeY"/>
</dbReference>
<evidence type="ECO:0000256" key="2">
    <source>
        <dbReference type="ARBA" id="ARBA00022722"/>
    </source>
</evidence>
<keyword evidence="2 7" id="KW-0540">Nuclease</keyword>
<dbReference type="SUPFAM" id="SSF55486">
    <property type="entry name" value="Metalloproteases ('zincins'), catalytic domain"/>
    <property type="match status" value="1"/>
</dbReference>
<feature type="binding site" evidence="7">
    <location>
        <position position="121"/>
    </location>
    <ligand>
        <name>Zn(2+)</name>
        <dbReference type="ChEBI" id="CHEBI:29105"/>
        <note>catalytic</note>
    </ligand>
</feature>
<dbReference type="NCBIfam" id="TIGR00043">
    <property type="entry name" value="rRNA maturation RNase YbeY"/>
    <property type="match status" value="1"/>
</dbReference>
<dbReference type="InterPro" id="IPR020549">
    <property type="entry name" value="YbeY_CS"/>
</dbReference>
<dbReference type="EC" id="3.1.-.-" evidence="7"/>
<keyword evidence="7" id="KW-0963">Cytoplasm</keyword>
<keyword evidence="7" id="KW-0690">Ribosome biogenesis</keyword>
<dbReference type="GO" id="GO:0008270">
    <property type="term" value="F:zinc ion binding"/>
    <property type="evidence" value="ECO:0007669"/>
    <property type="project" value="UniProtKB-UniRule"/>
</dbReference>
<reference evidence="8 9" key="1">
    <citation type="journal article" date="2016" name="Nat. Commun.">
        <title>Thousands of microbial genomes shed light on interconnected biogeochemical processes in an aquifer system.</title>
        <authorList>
            <person name="Anantharaman K."/>
            <person name="Brown C.T."/>
            <person name="Hug L.A."/>
            <person name="Sharon I."/>
            <person name="Castelle C.J."/>
            <person name="Probst A.J."/>
            <person name="Thomas B.C."/>
            <person name="Singh A."/>
            <person name="Wilkins M.J."/>
            <person name="Karaoz U."/>
            <person name="Brodie E.L."/>
            <person name="Williams K.H."/>
            <person name="Hubbard S.S."/>
            <person name="Banfield J.F."/>
        </authorList>
    </citation>
    <scope>NUCLEOTIDE SEQUENCE [LARGE SCALE GENOMIC DNA]</scope>
</reference>
<protein>
    <recommendedName>
        <fullName evidence="7">Endoribonuclease YbeY</fullName>
        <ecNumber evidence="7">3.1.-.-</ecNumber>
    </recommendedName>
</protein>
<dbReference type="EMBL" id="MGIZ01000052">
    <property type="protein sequence ID" value="OGM97404.1"/>
    <property type="molecule type" value="Genomic_DNA"/>
</dbReference>
<keyword evidence="3 7" id="KW-0479">Metal-binding</keyword>
<comment type="function">
    <text evidence="7">Single strand-specific metallo-endoribonuclease involved in late-stage 70S ribosome quality control and in maturation of the 3' terminus of the 16S rRNA.</text>
</comment>
<dbReference type="InterPro" id="IPR023091">
    <property type="entry name" value="MetalPrtase_cat_dom_sf_prd"/>
</dbReference>
<name>A0A1F8E930_9BACT</name>
<dbReference type="PROSITE" id="PS01306">
    <property type="entry name" value="UPF0054"/>
    <property type="match status" value="1"/>
</dbReference>
<keyword evidence="6 7" id="KW-0862">Zinc</keyword>
<comment type="cofactor">
    <cofactor evidence="7">
        <name>Zn(2+)</name>
        <dbReference type="ChEBI" id="CHEBI:29105"/>
    </cofactor>
    <text evidence="7">Binds 1 zinc ion.</text>
</comment>
<comment type="subcellular location">
    <subcellularLocation>
        <location evidence="7">Cytoplasm</location>
    </subcellularLocation>
</comment>
<evidence type="ECO:0000256" key="6">
    <source>
        <dbReference type="ARBA" id="ARBA00022833"/>
    </source>
</evidence>
<dbReference type="GO" id="GO:0005737">
    <property type="term" value="C:cytoplasm"/>
    <property type="evidence" value="ECO:0007669"/>
    <property type="project" value="UniProtKB-SubCell"/>
</dbReference>